<accession>A0A2M7Q7S2</accession>
<dbReference type="Proteomes" id="UP000230363">
    <property type="component" value="Unassembled WGS sequence"/>
</dbReference>
<keyword evidence="1" id="KW-0175">Coiled coil</keyword>
<proteinExistence type="predicted"/>
<evidence type="ECO:0000256" key="1">
    <source>
        <dbReference type="SAM" id="Coils"/>
    </source>
</evidence>
<dbReference type="InterPro" id="IPR030392">
    <property type="entry name" value="S74_ICA"/>
</dbReference>
<protein>
    <submittedName>
        <fullName evidence="3">Secretion protein Por</fullName>
    </submittedName>
</protein>
<feature type="coiled-coil region" evidence="1">
    <location>
        <begin position="22"/>
        <end position="49"/>
    </location>
</feature>
<organism evidence="3 4">
    <name type="scientific">Candidatus Wolfebacteria bacterium CG_4_10_14_0_8_um_filter_37_11</name>
    <dbReference type="NCBI Taxonomy" id="1975062"/>
    <lineage>
        <taxon>Bacteria</taxon>
        <taxon>Candidatus Wolfeibacteriota</taxon>
    </lineage>
</organism>
<reference evidence="4" key="1">
    <citation type="submission" date="2017-09" db="EMBL/GenBank/DDBJ databases">
        <title>Depth-based differentiation of microbial function through sediment-hosted aquifers and enrichment of novel symbionts in the deep terrestrial subsurface.</title>
        <authorList>
            <person name="Probst A.J."/>
            <person name="Ladd B."/>
            <person name="Jarett J.K."/>
            <person name="Geller-Mcgrath D.E."/>
            <person name="Sieber C.M.K."/>
            <person name="Emerson J.B."/>
            <person name="Anantharaman K."/>
            <person name="Thomas B.C."/>
            <person name="Malmstrom R."/>
            <person name="Stieglmeier M."/>
            <person name="Klingl A."/>
            <person name="Woyke T."/>
            <person name="Ryan C.M."/>
            <person name="Banfield J.F."/>
        </authorList>
    </citation>
    <scope>NUCLEOTIDE SEQUENCE [LARGE SCALE GENOMIC DNA]</scope>
</reference>
<sequence>IFPELVTTDNNGYKGISYEKIVPVLTEAIKDQQKEIKELKARIEILERK</sequence>
<dbReference type="AlphaFoldDB" id="A0A2M7Q7S2"/>
<name>A0A2M7Q7S2_9BACT</name>
<evidence type="ECO:0000259" key="2">
    <source>
        <dbReference type="PROSITE" id="PS51688"/>
    </source>
</evidence>
<feature type="domain" description="Peptidase S74" evidence="2">
    <location>
        <begin position="1"/>
        <end position="43"/>
    </location>
</feature>
<comment type="caution">
    <text evidence="3">The sequence shown here is derived from an EMBL/GenBank/DDBJ whole genome shotgun (WGS) entry which is preliminary data.</text>
</comment>
<feature type="non-terminal residue" evidence="3">
    <location>
        <position position="1"/>
    </location>
</feature>
<evidence type="ECO:0000313" key="4">
    <source>
        <dbReference type="Proteomes" id="UP000230363"/>
    </source>
</evidence>
<dbReference type="PROSITE" id="PS51688">
    <property type="entry name" value="ICA"/>
    <property type="match status" value="1"/>
</dbReference>
<dbReference type="EMBL" id="PFKZ01000062">
    <property type="protein sequence ID" value="PIY59476.1"/>
    <property type="molecule type" value="Genomic_DNA"/>
</dbReference>
<gene>
    <name evidence="3" type="ORF">COY96_01685</name>
</gene>
<evidence type="ECO:0000313" key="3">
    <source>
        <dbReference type="EMBL" id="PIY59476.1"/>
    </source>
</evidence>